<comment type="caution">
    <text evidence="1">The sequence shown here is derived from an EMBL/GenBank/DDBJ whole genome shotgun (WGS) entry which is preliminary data.</text>
</comment>
<accession>A0AA39U5M9</accession>
<keyword evidence="2" id="KW-1185">Reference proteome</keyword>
<evidence type="ECO:0000313" key="2">
    <source>
        <dbReference type="Proteomes" id="UP001174934"/>
    </source>
</evidence>
<dbReference type="AlphaFoldDB" id="A0AA39U5M9"/>
<reference evidence="1" key="1">
    <citation type="submission" date="2023-06" db="EMBL/GenBank/DDBJ databases">
        <title>Genome-scale phylogeny and comparative genomics of the fungal order Sordariales.</title>
        <authorList>
            <consortium name="Lawrence Berkeley National Laboratory"/>
            <person name="Hensen N."/>
            <person name="Bonometti L."/>
            <person name="Westerberg I."/>
            <person name="Brannstrom I.O."/>
            <person name="Guillou S."/>
            <person name="Cros-Aarteil S."/>
            <person name="Calhoun S."/>
            <person name="Haridas S."/>
            <person name="Kuo A."/>
            <person name="Mondo S."/>
            <person name="Pangilinan J."/>
            <person name="Riley R."/>
            <person name="LaButti K."/>
            <person name="Andreopoulos B."/>
            <person name="Lipzen A."/>
            <person name="Chen C."/>
            <person name="Yanf M."/>
            <person name="Daum C."/>
            <person name="Ng V."/>
            <person name="Clum A."/>
            <person name="Steindorff A."/>
            <person name="Ohm R."/>
            <person name="Martin F."/>
            <person name="Silar P."/>
            <person name="Natvig D."/>
            <person name="Lalanne C."/>
            <person name="Gautier V."/>
            <person name="Ament-velasquez S.L."/>
            <person name="Kruys A."/>
            <person name="Hutchinson M.I."/>
            <person name="Powell A.J."/>
            <person name="Barry K."/>
            <person name="Miller A.N."/>
            <person name="Grigoriev I.V."/>
            <person name="Debuchy R."/>
            <person name="Gladieux P."/>
            <person name="Thoren M.H."/>
            <person name="Johannesson H."/>
        </authorList>
    </citation>
    <scope>NUCLEOTIDE SEQUENCE</scope>
    <source>
        <strain evidence="1">SMH3391-2</strain>
    </source>
</reference>
<gene>
    <name evidence="1" type="ORF">B0T17DRAFT_388876</name>
</gene>
<dbReference type="EMBL" id="JAULSR010000008">
    <property type="protein sequence ID" value="KAK0612933.1"/>
    <property type="molecule type" value="Genomic_DNA"/>
</dbReference>
<evidence type="ECO:0000313" key="1">
    <source>
        <dbReference type="EMBL" id="KAK0612933.1"/>
    </source>
</evidence>
<sequence>MAHFSRAAVECSTCVDAVLIGGVSAADHVPRPTNQTRGIMRGASDWLFCCWKLRSNEERTGPRGDWHPMSALQHPVRTYFALSSHGLKTARFFDCHCVRYFSVHWLPCYLIMCSLSTYEYCNAHCMSLIKRSAGRRDMACPSSFLPVPPYRAPSLIGWSPKTLGWPLVDIKVDLFTWFNRLLKVTARVNIGWGHSPEARQQL</sequence>
<name>A0AA39U5M9_9PEZI</name>
<organism evidence="1 2">
    <name type="scientific">Bombardia bombarda</name>
    <dbReference type="NCBI Taxonomy" id="252184"/>
    <lineage>
        <taxon>Eukaryota</taxon>
        <taxon>Fungi</taxon>
        <taxon>Dikarya</taxon>
        <taxon>Ascomycota</taxon>
        <taxon>Pezizomycotina</taxon>
        <taxon>Sordariomycetes</taxon>
        <taxon>Sordariomycetidae</taxon>
        <taxon>Sordariales</taxon>
        <taxon>Lasiosphaeriaceae</taxon>
        <taxon>Bombardia</taxon>
    </lineage>
</organism>
<proteinExistence type="predicted"/>
<dbReference type="Proteomes" id="UP001174934">
    <property type="component" value="Unassembled WGS sequence"/>
</dbReference>
<protein>
    <submittedName>
        <fullName evidence="1">Uncharacterized protein</fullName>
    </submittedName>
</protein>